<feature type="chain" id="PRO_5015122927" description="UrcA family protein" evidence="2">
    <location>
        <begin position="33"/>
        <end position="121"/>
    </location>
</feature>
<reference evidence="3 4" key="1">
    <citation type="submission" date="2018-03" db="EMBL/GenBank/DDBJ databases">
        <title>The draft genome of Sphingosinicella sp. GL-C-18.</title>
        <authorList>
            <person name="Liu L."/>
            <person name="Li L."/>
            <person name="Liang L."/>
            <person name="Zhang X."/>
            <person name="Wang T."/>
        </authorList>
    </citation>
    <scope>NUCLEOTIDE SEQUENCE [LARGE SCALE GENOMIC DNA]</scope>
    <source>
        <strain evidence="3 4">GL-C-18</strain>
    </source>
</reference>
<dbReference type="AlphaFoldDB" id="A0A2P7QRX6"/>
<evidence type="ECO:0000256" key="2">
    <source>
        <dbReference type="SAM" id="SignalP"/>
    </source>
</evidence>
<name>A0A2P7QRX6_9SPHN</name>
<dbReference type="InterPro" id="IPR030972">
    <property type="entry name" value="UrcA_uranyl"/>
</dbReference>
<gene>
    <name evidence="3" type="ORF">C7I55_10410</name>
</gene>
<evidence type="ECO:0008006" key="5">
    <source>
        <dbReference type="Google" id="ProtNLM"/>
    </source>
</evidence>
<protein>
    <recommendedName>
        <fullName evidence="5">UrcA family protein</fullName>
    </recommendedName>
</protein>
<proteinExistence type="predicted"/>
<evidence type="ECO:0000256" key="1">
    <source>
        <dbReference type="SAM" id="MobiDB-lite"/>
    </source>
</evidence>
<organism evidence="3 4">
    <name type="scientific">Allosphingosinicella deserti</name>
    <dbReference type="NCBI Taxonomy" id="2116704"/>
    <lineage>
        <taxon>Bacteria</taxon>
        <taxon>Pseudomonadati</taxon>
        <taxon>Pseudomonadota</taxon>
        <taxon>Alphaproteobacteria</taxon>
        <taxon>Sphingomonadales</taxon>
        <taxon>Sphingomonadaceae</taxon>
        <taxon>Allosphingosinicella</taxon>
    </lineage>
</organism>
<feature type="compositionally biased region" description="Basic and acidic residues" evidence="1">
    <location>
        <begin position="103"/>
        <end position="121"/>
    </location>
</feature>
<dbReference type="EMBL" id="PXYI01000003">
    <property type="protein sequence ID" value="PSJ40712.1"/>
    <property type="molecule type" value="Genomic_DNA"/>
</dbReference>
<evidence type="ECO:0000313" key="3">
    <source>
        <dbReference type="EMBL" id="PSJ40712.1"/>
    </source>
</evidence>
<dbReference type="RefSeq" id="WP_106512864.1">
    <property type="nucleotide sequence ID" value="NZ_PXYI01000003.1"/>
</dbReference>
<keyword evidence="4" id="KW-1185">Reference proteome</keyword>
<evidence type="ECO:0000313" key="4">
    <source>
        <dbReference type="Proteomes" id="UP000241167"/>
    </source>
</evidence>
<sequence length="121" mass="13400">MNSGTFTRLLLWNLGVMAAGAAILVQPGSASAADPLEEPRTTIVRIDDLDLGSATGQRRLERRIGRAARWVCGFDRIIRRSVDKCMADAKQNAHAQLLQRVSVQKEHDSPQSEPSRDVYSR</sequence>
<comment type="caution">
    <text evidence="3">The sequence shown here is derived from an EMBL/GenBank/DDBJ whole genome shotgun (WGS) entry which is preliminary data.</text>
</comment>
<feature type="signal peptide" evidence="2">
    <location>
        <begin position="1"/>
        <end position="32"/>
    </location>
</feature>
<dbReference type="NCBIfam" id="TIGR04433">
    <property type="entry name" value="UrcA_uranyl"/>
    <property type="match status" value="1"/>
</dbReference>
<feature type="region of interest" description="Disordered" evidence="1">
    <location>
        <begin position="100"/>
        <end position="121"/>
    </location>
</feature>
<keyword evidence="2" id="KW-0732">Signal</keyword>
<accession>A0A2P7QRX6</accession>
<dbReference type="Proteomes" id="UP000241167">
    <property type="component" value="Unassembled WGS sequence"/>
</dbReference>